<gene>
    <name evidence="4" type="ORF">EYD45_10980</name>
</gene>
<dbReference type="EMBL" id="SIRT01000009">
    <property type="protein sequence ID" value="TBN02647.1"/>
    <property type="molecule type" value="Genomic_DNA"/>
</dbReference>
<dbReference type="OrthoDB" id="9788221at2"/>
<sequence length="266" mass="29292">MMNNKTIYQVDAFAEEVFKGNPAGVMILDELPSEAWMQHMAMEMNLSETAFVAPNGSGYDIRYFTPTVEIPLCGHATLASAHMMYQLGMKASDEVIHFKAKGGDLTITKSGDYVVMTFPQYRLSKAETPKHFSTLVGFEPVGFYKSDDNWVVAVAAQREAIEKCNPNFEALRTNGLGHLMVTSEGKSEDVDFVVRCFVPQAGINEDPVTGSAHCALTPLWANRLGKTQMISHQISKRGGVLQVALKDYNVEIKGKAVTVFEAKLSI</sequence>
<dbReference type="GO" id="GO:0016853">
    <property type="term" value="F:isomerase activity"/>
    <property type="evidence" value="ECO:0007669"/>
    <property type="project" value="UniProtKB-KW"/>
</dbReference>
<organism evidence="4 5">
    <name type="scientific">Hyunsoonleella flava</name>
    <dbReference type="NCBI Taxonomy" id="2527939"/>
    <lineage>
        <taxon>Bacteria</taxon>
        <taxon>Pseudomonadati</taxon>
        <taxon>Bacteroidota</taxon>
        <taxon>Flavobacteriia</taxon>
        <taxon>Flavobacteriales</taxon>
        <taxon>Flavobacteriaceae</taxon>
    </lineage>
</organism>
<dbReference type="NCBIfam" id="TIGR00654">
    <property type="entry name" value="PhzF_family"/>
    <property type="match status" value="1"/>
</dbReference>
<feature type="active site" evidence="3">
    <location>
        <position position="48"/>
    </location>
</feature>
<accession>A0A4Q9FIH1</accession>
<evidence type="ECO:0000256" key="2">
    <source>
        <dbReference type="ARBA" id="ARBA00023235"/>
    </source>
</evidence>
<comment type="caution">
    <text evidence="4">The sequence shown here is derived from an EMBL/GenBank/DDBJ whole genome shotgun (WGS) entry which is preliminary data.</text>
</comment>
<evidence type="ECO:0000256" key="3">
    <source>
        <dbReference type="PIRSR" id="PIRSR016184-1"/>
    </source>
</evidence>
<reference evidence="4 5" key="1">
    <citation type="submission" date="2019-02" db="EMBL/GenBank/DDBJ databases">
        <title>Hyunsoonleella sp., isolated from marine sediment.</title>
        <authorList>
            <person name="Liu B.-T."/>
        </authorList>
    </citation>
    <scope>NUCLEOTIDE SEQUENCE [LARGE SCALE GENOMIC DNA]</scope>
    <source>
        <strain evidence="4 5">T58</strain>
    </source>
</reference>
<name>A0A4Q9FIH1_9FLAO</name>
<evidence type="ECO:0000313" key="4">
    <source>
        <dbReference type="EMBL" id="TBN02647.1"/>
    </source>
</evidence>
<protein>
    <submittedName>
        <fullName evidence="4">PhzF family phenazine biosynthesis protein</fullName>
    </submittedName>
</protein>
<dbReference type="InterPro" id="IPR003719">
    <property type="entry name" value="Phenazine_PhzF-like"/>
</dbReference>
<proteinExistence type="inferred from homology"/>
<evidence type="ECO:0000256" key="1">
    <source>
        <dbReference type="ARBA" id="ARBA00008270"/>
    </source>
</evidence>
<dbReference type="SUPFAM" id="SSF54506">
    <property type="entry name" value="Diaminopimelate epimerase-like"/>
    <property type="match status" value="1"/>
</dbReference>
<dbReference type="Gene3D" id="3.10.310.10">
    <property type="entry name" value="Diaminopimelate Epimerase, Chain A, domain 1"/>
    <property type="match status" value="2"/>
</dbReference>
<dbReference type="PANTHER" id="PTHR13774:SF17">
    <property type="entry name" value="PHENAZINE BIOSYNTHESIS-LIKE DOMAIN-CONTAINING PROTEIN"/>
    <property type="match status" value="1"/>
</dbReference>
<keyword evidence="2" id="KW-0413">Isomerase</keyword>
<dbReference type="GO" id="GO:0005737">
    <property type="term" value="C:cytoplasm"/>
    <property type="evidence" value="ECO:0007669"/>
    <property type="project" value="TreeGrafter"/>
</dbReference>
<dbReference type="Proteomes" id="UP000291142">
    <property type="component" value="Unassembled WGS sequence"/>
</dbReference>
<keyword evidence="5" id="KW-1185">Reference proteome</keyword>
<comment type="similarity">
    <text evidence="1">Belongs to the PhzF family.</text>
</comment>
<dbReference type="Pfam" id="PF02567">
    <property type="entry name" value="PhzC-PhzF"/>
    <property type="match status" value="1"/>
</dbReference>
<dbReference type="PANTHER" id="PTHR13774">
    <property type="entry name" value="PHENAZINE BIOSYNTHESIS PROTEIN"/>
    <property type="match status" value="1"/>
</dbReference>
<dbReference type="PIRSF" id="PIRSF016184">
    <property type="entry name" value="PhzC_PhzF"/>
    <property type="match status" value="1"/>
</dbReference>
<evidence type="ECO:0000313" key="5">
    <source>
        <dbReference type="Proteomes" id="UP000291142"/>
    </source>
</evidence>
<dbReference type="AlphaFoldDB" id="A0A4Q9FIH1"/>